<dbReference type="AlphaFoldDB" id="C1BE78"/>
<feature type="transmembrane region" description="Helical" evidence="1">
    <location>
        <begin position="272"/>
        <end position="291"/>
    </location>
</feature>
<keyword evidence="1" id="KW-0472">Membrane</keyword>
<dbReference type="PATRIC" id="fig|632772.20.peg.7595"/>
<accession>C1BE78</accession>
<feature type="transmembrane region" description="Helical" evidence="1">
    <location>
        <begin position="29"/>
        <end position="54"/>
    </location>
</feature>
<evidence type="ECO:0000313" key="2">
    <source>
        <dbReference type="EMBL" id="BAH56118.1"/>
    </source>
</evidence>
<evidence type="ECO:0000256" key="1">
    <source>
        <dbReference type="SAM" id="Phobius"/>
    </source>
</evidence>
<name>C1BE78_RHOOB</name>
<feature type="transmembrane region" description="Helical" evidence="1">
    <location>
        <begin position="303"/>
        <end position="330"/>
    </location>
</feature>
<evidence type="ECO:0000313" key="3">
    <source>
        <dbReference type="Proteomes" id="UP000002212"/>
    </source>
</evidence>
<keyword evidence="2" id="KW-0614">Plasmid</keyword>
<dbReference type="Proteomes" id="UP000002212">
    <property type="component" value="Plasmid pKNR"/>
</dbReference>
<feature type="transmembrane region" description="Helical" evidence="1">
    <location>
        <begin position="216"/>
        <end position="236"/>
    </location>
</feature>
<organism evidence="2 3">
    <name type="scientific">Rhodococcus opacus (strain B4)</name>
    <dbReference type="NCBI Taxonomy" id="632772"/>
    <lineage>
        <taxon>Bacteria</taxon>
        <taxon>Bacillati</taxon>
        <taxon>Actinomycetota</taxon>
        <taxon>Actinomycetes</taxon>
        <taxon>Mycobacteriales</taxon>
        <taxon>Nocardiaceae</taxon>
        <taxon>Rhodococcus</taxon>
    </lineage>
</organism>
<geneLocation type="plasmid" evidence="2 3">
    <name>pKNR</name>
</geneLocation>
<keyword evidence="1" id="KW-0812">Transmembrane</keyword>
<dbReference type="HOGENOM" id="CLU_836445_0_0_11"/>
<reference evidence="2 3" key="1">
    <citation type="submission" date="2009-03" db="EMBL/GenBank/DDBJ databases">
        <title>Comparison of the complete genome sequences of Rhodococcus erythropolis PR4 and Rhodococcus opacus B4.</title>
        <authorList>
            <person name="Takarada H."/>
            <person name="Sekine M."/>
            <person name="Hosoyama A."/>
            <person name="Yamada R."/>
            <person name="Fujisawa T."/>
            <person name="Omata S."/>
            <person name="Shimizu A."/>
            <person name="Tsukatani N."/>
            <person name="Tanikawa S."/>
            <person name="Fujita N."/>
            <person name="Harayama S."/>
        </authorList>
    </citation>
    <scope>NUCLEOTIDE SEQUENCE [LARGE SCALE GENOMIC DNA]</scope>
    <source>
        <strain evidence="2 3">B4</strain>
        <plasmid evidence="2 3">pKNR</plasmid>
    </source>
</reference>
<dbReference type="EMBL" id="AP011118">
    <property type="protein sequence ID" value="BAH56118.1"/>
    <property type="molecule type" value="Genomic_DNA"/>
</dbReference>
<keyword evidence="1" id="KW-1133">Transmembrane helix</keyword>
<protein>
    <submittedName>
        <fullName evidence="2">Hypothetical membrane protein</fullName>
    </submittedName>
</protein>
<dbReference type="KEGG" id="rop:ROP_pKNR-00260"/>
<proteinExistence type="predicted"/>
<dbReference type="RefSeq" id="WP_012691843.1">
    <property type="nucleotide sequence ID" value="NC_012523.1"/>
</dbReference>
<gene>
    <name evidence="2" type="ordered locus">ROP_pKNR-00260</name>
</gene>
<sequence length="332" mass="35835">MTNTISTDDSPMTASAHVIGAPLGQHLEWISWIVLVAGAVIVTVAGAVWGVAAVDRADGREITRDLVVLRIHAHVDRIYQHLPIPLGHRSHDRTQTDSEHEGTGHMTENVIENPAPKSAAIKSWGQEEVAPHNWAAKVLGDQTEILEANGWQVTERQRDLAYLSALEALDAEVLRRPLRGRGQPSPLYASTIHQITATELRKVAGEPAPVKPWERVSLGLLVAAAAITVGLTWKVARDIASEFLRIDDTLWLGTERQQTAANWLFWLGQSGAVAAGILLVPALVTAGVTLVRRVRPRYTSGALALAIVAAVVCMATVVTTTFIAIMFAGLGR</sequence>